<dbReference type="GO" id="GO:0016747">
    <property type="term" value="F:acyltransferase activity, transferring groups other than amino-acyl groups"/>
    <property type="evidence" value="ECO:0007669"/>
    <property type="project" value="InterPro"/>
</dbReference>
<comment type="caution">
    <text evidence="5">The sequence shown here is derived from an EMBL/GenBank/DDBJ whole genome shotgun (WGS) entry which is preliminary data.</text>
</comment>
<dbReference type="EMBL" id="NVUS01000042">
    <property type="protein sequence ID" value="PCI96521.1"/>
    <property type="molecule type" value="Genomic_DNA"/>
</dbReference>
<reference key="1">
    <citation type="submission" date="2017-08" db="EMBL/GenBank/DDBJ databases">
        <title>A dynamic microbial community with high functional redundancy inhabits the cold, oxic subseafloor aquifer.</title>
        <authorList>
            <person name="Tully B.J."/>
            <person name="Wheat C.G."/>
            <person name="Glazer B.T."/>
            <person name="Huber J.A."/>
        </authorList>
    </citation>
    <scope>NUCLEOTIDE SEQUENCE [LARGE SCALE GENOMIC DNA]</scope>
</reference>
<dbReference type="PANTHER" id="PTHR43792:SF8">
    <property type="entry name" value="[RIBOSOMAL PROTEIN US5]-ALANINE N-ACETYLTRANSFERASE"/>
    <property type="match status" value="1"/>
</dbReference>
<evidence type="ECO:0000313" key="5">
    <source>
        <dbReference type="EMBL" id="PCI96521.1"/>
    </source>
</evidence>
<protein>
    <recommendedName>
        <fullName evidence="4">N-acetyltransferase domain-containing protein</fullName>
    </recommendedName>
</protein>
<proteinExistence type="inferred from homology"/>
<gene>
    <name evidence="5" type="ORF">COB13_17480</name>
</gene>
<evidence type="ECO:0000256" key="1">
    <source>
        <dbReference type="ARBA" id="ARBA00022679"/>
    </source>
</evidence>
<accession>A0A2A4YP88</accession>
<evidence type="ECO:0000256" key="2">
    <source>
        <dbReference type="ARBA" id="ARBA00023315"/>
    </source>
</evidence>
<dbReference type="InterPro" id="IPR016181">
    <property type="entry name" value="Acyl_CoA_acyltransferase"/>
</dbReference>
<comment type="similarity">
    <text evidence="3">Belongs to the acetyltransferase family. RimJ subfamily.</text>
</comment>
<dbReference type="InterPro" id="IPR051531">
    <property type="entry name" value="N-acetyltransferase"/>
</dbReference>
<dbReference type="InterPro" id="IPR000182">
    <property type="entry name" value="GNAT_dom"/>
</dbReference>
<organism evidence="5">
    <name type="scientific">OCS116 cluster bacterium</name>
    <dbReference type="NCBI Taxonomy" id="2030921"/>
    <lineage>
        <taxon>Bacteria</taxon>
        <taxon>Pseudomonadati</taxon>
        <taxon>Pseudomonadota</taxon>
        <taxon>Alphaproteobacteria</taxon>
        <taxon>OCS116 cluster</taxon>
    </lineage>
</organism>
<dbReference type="Gene3D" id="3.40.630.30">
    <property type="match status" value="1"/>
</dbReference>
<dbReference type="PANTHER" id="PTHR43792">
    <property type="entry name" value="GNAT FAMILY, PUTATIVE (AFU_ORTHOLOGUE AFUA_3G00765)-RELATED-RELATED"/>
    <property type="match status" value="1"/>
</dbReference>
<name>A0A2A4YP88_9PROT</name>
<evidence type="ECO:0000259" key="4">
    <source>
        <dbReference type="Pfam" id="PF13302"/>
    </source>
</evidence>
<keyword evidence="1" id="KW-0808">Transferase</keyword>
<dbReference type="SUPFAM" id="SSF55729">
    <property type="entry name" value="Acyl-CoA N-acyltransferases (Nat)"/>
    <property type="match status" value="1"/>
</dbReference>
<dbReference type="Pfam" id="PF13302">
    <property type="entry name" value="Acetyltransf_3"/>
    <property type="match status" value="1"/>
</dbReference>
<dbReference type="AlphaFoldDB" id="A0A2A4YP88"/>
<sequence length="175" mass="20146">MLKSSRLTLKLPSMTDAPNMAEYLNRQDTAGMMGHIPMPYTLADAETFITYIMSNPADEMVTGIFNEQDKFIGVISIRQTDRGHSLGYWIGHPFWGKSYMTEACILFINNFFSTINAEFLLVSHFLINPASEVIINKLGFKYQQTVTYEIPLRNTQEKAKRYKLTKQDWNAKNEN</sequence>
<reference evidence="5" key="2">
    <citation type="journal article" date="2018" name="ISME J.">
        <title>A dynamic microbial community with high functional redundancy inhabits the cold, oxic subseafloor aquifer.</title>
        <authorList>
            <person name="Tully B.J."/>
            <person name="Wheat C.G."/>
            <person name="Glazer B.T."/>
            <person name="Huber J.A."/>
        </authorList>
    </citation>
    <scope>NUCLEOTIDE SEQUENCE</scope>
    <source>
        <strain evidence="5">NORP83</strain>
    </source>
</reference>
<evidence type="ECO:0000256" key="3">
    <source>
        <dbReference type="ARBA" id="ARBA00038502"/>
    </source>
</evidence>
<feature type="domain" description="N-acetyltransferase" evidence="4">
    <location>
        <begin position="6"/>
        <end position="141"/>
    </location>
</feature>
<keyword evidence="2" id="KW-0012">Acyltransferase</keyword>